<organism evidence="1 2">
    <name type="scientific">Acaulospora colombiana</name>
    <dbReference type="NCBI Taxonomy" id="27376"/>
    <lineage>
        <taxon>Eukaryota</taxon>
        <taxon>Fungi</taxon>
        <taxon>Fungi incertae sedis</taxon>
        <taxon>Mucoromycota</taxon>
        <taxon>Glomeromycotina</taxon>
        <taxon>Glomeromycetes</taxon>
        <taxon>Diversisporales</taxon>
        <taxon>Acaulosporaceae</taxon>
        <taxon>Acaulospora</taxon>
    </lineage>
</organism>
<comment type="caution">
    <text evidence="1">The sequence shown here is derived from an EMBL/GenBank/DDBJ whole genome shotgun (WGS) entry which is preliminary data.</text>
</comment>
<protein>
    <submittedName>
        <fullName evidence="1">322_t:CDS:1</fullName>
    </submittedName>
</protein>
<accession>A0ACA9M417</accession>
<proteinExistence type="predicted"/>
<evidence type="ECO:0000313" key="1">
    <source>
        <dbReference type="EMBL" id="CAG8560671.1"/>
    </source>
</evidence>
<reference evidence="1" key="1">
    <citation type="submission" date="2021-06" db="EMBL/GenBank/DDBJ databases">
        <authorList>
            <person name="Kallberg Y."/>
            <person name="Tangrot J."/>
            <person name="Rosling A."/>
        </authorList>
    </citation>
    <scope>NUCLEOTIDE SEQUENCE</scope>
    <source>
        <strain evidence="1">CL356</strain>
    </source>
</reference>
<gene>
    <name evidence="1" type="ORF">ACOLOM_LOCUS5220</name>
</gene>
<evidence type="ECO:0000313" key="2">
    <source>
        <dbReference type="Proteomes" id="UP000789525"/>
    </source>
</evidence>
<keyword evidence="2" id="KW-1185">Reference proteome</keyword>
<name>A0ACA9M417_9GLOM</name>
<dbReference type="Proteomes" id="UP000789525">
    <property type="component" value="Unassembled WGS sequence"/>
</dbReference>
<dbReference type="EMBL" id="CAJVPT010009327">
    <property type="protein sequence ID" value="CAG8560671.1"/>
    <property type="molecule type" value="Genomic_DNA"/>
</dbReference>
<sequence>MSLSARNCRHAFRSFTNLFPSLFSSRLVGHCRGISPKVLNPLVSWSSVRSLPGNISFSFTSATEPTKNYVTDAHYITDIDGSNLTGLESMPKNVQLPQGGPISRYNVLVASRMVREDSFQRSIVNILQDLHNRLADYDPPLIMDARDDVNISIFGKISRLFNAPLKRSYFNSPKGLYLYGDVGTGKTMLMDLFYDSLPVRRKRRVHFHAFMLDVHARIQMLKRTNSDTYDPIPPIATDLANNAIALCFDEFQVTDIADAMILRRLIDELFNRGVVMVTTSNRHPDDLYKNGIQRNSFIPCIELLKERCQIQTLNSGIDYRQLSKETTGLYFTPLNEQSRIAIENAFKRLTRGKPVSEERLNFWGRSLVVPQACDDVAKFTFNELCHQPLSAADYLELTKRYNTIILSDIPRLSLSMKNEARRFITFIDAMYDTRSTLICSAEVPAKDLFFTDEDTDPTHAINHDLLDALDLHAHDHKSIPIFTGEEEVFAFERAISRLIEMQGVEWTSKMILKSRAAGSHPPVEYMG</sequence>